<evidence type="ECO:0000256" key="14">
    <source>
        <dbReference type="SAM" id="Phobius"/>
    </source>
</evidence>
<evidence type="ECO:0000256" key="12">
    <source>
        <dbReference type="ARBA" id="ARBA00039702"/>
    </source>
</evidence>
<comment type="caution">
    <text evidence="15">The sequence shown here is derived from an EMBL/GenBank/DDBJ whole genome shotgun (WGS) entry which is preliminary data.</text>
</comment>
<feature type="transmembrane region" description="Helical" evidence="14">
    <location>
        <begin position="312"/>
        <end position="332"/>
    </location>
</feature>
<dbReference type="PANTHER" id="PTHR33843:SF4">
    <property type="entry name" value="ASCORBATE-SPECIFIC PTS SYSTEM EIIC COMPONENT"/>
    <property type="match status" value="1"/>
</dbReference>
<comment type="subunit">
    <text evidence="2">Homodimer.</text>
</comment>
<keyword evidence="7 14" id="KW-0812">Transmembrane</keyword>
<feature type="transmembrane region" description="Helical" evidence="14">
    <location>
        <begin position="218"/>
        <end position="238"/>
    </location>
</feature>
<evidence type="ECO:0000256" key="3">
    <source>
        <dbReference type="ARBA" id="ARBA00022448"/>
    </source>
</evidence>
<accession>A0ABW1USM6</accession>
<feature type="transmembrane region" description="Helical" evidence="14">
    <location>
        <begin position="396"/>
        <end position="413"/>
    </location>
</feature>
<evidence type="ECO:0000256" key="4">
    <source>
        <dbReference type="ARBA" id="ARBA00022475"/>
    </source>
</evidence>
<evidence type="ECO:0000256" key="1">
    <source>
        <dbReference type="ARBA" id="ARBA00004651"/>
    </source>
</evidence>
<keyword evidence="8 14" id="KW-1133">Transmembrane helix</keyword>
<evidence type="ECO:0000256" key="9">
    <source>
        <dbReference type="ARBA" id="ARBA00023136"/>
    </source>
</evidence>
<keyword evidence="9 14" id="KW-0472">Membrane</keyword>
<evidence type="ECO:0000256" key="5">
    <source>
        <dbReference type="ARBA" id="ARBA00022597"/>
    </source>
</evidence>
<evidence type="ECO:0000256" key="13">
    <source>
        <dbReference type="ARBA" id="ARBA00042859"/>
    </source>
</evidence>
<dbReference type="InterPro" id="IPR004703">
    <property type="entry name" value="PTS_sugar-sp_permease"/>
</dbReference>
<dbReference type="PANTHER" id="PTHR33843">
    <property type="entry name" value="ASCORBATE-SPECIFIC PTS SYSTEM EIIC COMPONENT"/>
    <property type="match status" value="1"/>
</dbReference>
<comment type="subcellular location">
    <subcellularLocation>
        <location evidence="1">Cell membrane</location>
        <topology evidence="1">Multi-pass membrane protein</topology>
    </subcellularLocation>
</comment>
<comment type="similarity">
    <text evidence="11">Belongs to the UlaA family.</text>
</comment>
<keyword evidence="3" id="KW-0813">Transport</keyword>
<evidence type="ECO:0000256" key="7">
    <source>
        <dbReference type="ARBA" id="ARBA00022692"/>
    </source>
</evidence>
<evidence type="ECO:0000256" key="10">
    <source>
        <dbReference type="ARBA" id="ARBA00037387"/>
    </source>
</evidence>
<dbReference type="Pfam" id="PF03611">
    <property type="entry name" value="EIIC-GAT"/>
    <property type="match status" value="1"/>
</dbReference>
<feature type="transmembrane region" description="Helical" evidence="14">
    <location>
        <begin position="141"/>
        <end position="158"/>
    </location>
</feature>
<dbReference type="EMBL" id="JBHSSN010000004">
    <property type="protein sequence ID" value="MFC6322726.1"/>
    <property type="molecule type" value="Genomic_DNA"/>
</dbReference>
<keyword evidence="6" id="KW-0598">Phosphotransferase system</keyword>
<feature type="transmembrane region" description="Helical" evidence="14">
    <location>
        <begin position="38"/>
        <end position="61"/>
    </location>
</feature>
<feature type="transmembrane region" description="Helical" evidence="14">
    <location>
        <begin position="116"/>
        <end position="134"/>
    </location>
</feature>
<evidence type="ECO:0000256" key="8">
    <source>
        <dbReference type="ARBA" id="ARBA00022989"/>
    </source>
</evidence>
<keyword evidence="16" id="KW-1185">Reference proteome</keyword>
<keyword evidence="5" id="KW-0762">Sugar transport</keyword>
<dbReference type="RefSeq" id="WP_125593265.1">
    <property type="nucleotide sequence ID" value="NZ_JBHSSN010000004.1"/>
</dbReference>
<dbReference type="InterPro" id="IPR051562">
    <property type="entry name" value="Ascorbate-PTS_EIIC"/>
</dbReference>
<protein>
    <recommendedName>
        <fullName evidence="12">Ascorbate-specific PTS system EIIC component</fullName>
    </recommendedName>
    <alternativeName>
        <fullName evidence="13">Ascorbate-specific permease IIC component UlaA</fullName>
    </alternativeName>
</protein>
<organism evidence="15 16">
    <name type="scientific">Companilactobacillus baiquanensis</name>
    <dbReference type="NCBI Taxonomy" id="2486005"/>
    <lineage>
        <taxon>Bacteria</taxon>
        <taxon>Bacillati</taxon>
        <taxon>Bacillota</taxon>
        <taxon>Bacilli</taxon>
        <taxon>Lactobacillales</taxon>
        <taxon>Lactobacillaceae</taxon>
        <taxon>Companilactobacillus</taxon>
    </lineage>
</organism>
<sequence length="416" mass="44062">MGIFIEIIKKPAIIIALVTLIGLIAMKNKPSKVITGTIISFVGFSMIKMGSSILADVLTAFSKLFNSAFNLQGVVPSNEAMMAMTMKSLGSIASLILVVGLVTNILVARFTRFKAVYLSLHLALFSSFAIAAVFQMTGLSNVLAIVFGGIGLGFYMAISPSLLGHYAKDVINSEDYTIGHSGSLAYILGSFVAKRFGNKEHDAEKVKMNDKIMFLKDSIVATTLTMFILFIVTCIFAQQSVLAKVTLGEGSFIFSLENAATFAAGLYIVKAGIKMFIDEIVPAFKGFAKIFAPGAIPGVDVLVLFDKSPNTALIGFLVSFLVGVVMIVILPLFGMPVIVPGLMACFITGGASAILGNAEGGIRGAVISSAIDGLLLAIMPAVSLALFSTLGVHGTTFADPDMIGLAGLFWLIFRWF</sequence>
<evidence type="ECO:0000256" key="2">
    <source>
        <dbReference type="ARBA" id="ARBA00011738"/>
    </source>
</evidence>
<feature type="transmembrane region" description="Helical" evidence="14">
    <location>
        <begin position="7"/>
        <end position="26"/>
    </location>
</feature>
<evidence type="ECO:0000313" key="16">
    <source>
        <dbReference type="Proteomes" id="UP001596186"/>
    </source>
</evidence>
<keyword evidence="4" id="KW-1003">Cell membrane</keyword>
<feature type="transmembrane region" description="Helical" evidence="14">
    <location>
        <begin position="250"/>
        <end position="269"/>
    </location>
</feature>
<evidence type="ECO:0000256" key="6">
    <source>
        <dbReference type="ARBA" id="ARBA00022683"/>
    </source>
</evidence>
<proteinExistence type="inferred from homology"/>
<reference evidence="16" key="1">
    <citation type="journal article" date="2019" name="Int. J. Syst. Evol. Microbiol.">
        <title>The Global Catalogue of Microorganisms (GCM) 10K type strain sequencing project: providing services to taxonomists for standard genome sequencing and annotation.</title>
        <authorList>
            <consortium name="The Broad Institute Genomics Platform"/>
            <consortium name="The Broad Institute Genome Sequencing Center for Infectious Disease"/>
            <person name="Wu L."/>
            <person name="Ma J."/>
        </authorList>
    </citation>
    <scope>NUCLEOTIDE SEQUENCE [LARGE SCALE GENOMIC DNA]</scope>
    <source>
        <strain evidence="16">CCM 8895</strain>
    </source>
</reference>
<feature type="transmembrane region" description="Helical" evidence="14">
    <location>
        <begin position="370"/>
        <end position="390"/>
    </location>
</feature>
<comment type="function">
    <text evidence="10">The phosphoenolpyruvate-dependent sugar phosphotransferase system (sugar PTS), a major carbohydrate active transport system, catalyzes the phosphorylation of incoming sugar substrates concomitantly with their translocation across the cell membrane. The enzyme II UlaABC PTS system is involved in ascorbate transport.</text>
</comment>
<name>A0ABW1USM6_9LACO</name>
<gene>
    <name evidence="15" type="ORF">ACFP1F_02950</name>
</gene>
<evidence type="ECO:0000256" key="11">
    <source>
        <dbReference type="ARBA" id="ARBA00038218"/>
    </source>
</evidence>
<dbReference type="Proteomes" id="UP001596186">
    <property type="component" value="Unassembled WGS sequence"/>
</dbReference>
<feature type="transmembrane region" description="Helical" evidence="14">
    <location>
        <begin position="338"/>
        <end position="358"/>
    </location>
</feature>
<evidence type="ECO:0000313" key="15">
    <source>
        <dbReference type="EMBL" id="MFC6322726.1"/>
    </source>
</evidence>
<feature type="transmembrane region" description="Helical" evidence="14">
    <location>
        <begin position="89"/>
        <end position="110"/>
    </location>
</feature>